<accession>A0A448KA55</accession>
<feature type="domain" description="DUF6318" evidence="1">
    <location>
        <begin position="13"/>
        <end position="147"/>
    </location>
</feature>
<gene>
    <name evidence="2" type="ORF">NCTC11923_00404</name>
</gene>
<evidence type="ECO:0000259" key="1">
    <source>
        <dbReference type="Pfam" id="PF19843"/>
    </source>
</evidence>
<dbReference type="KEGG" id="asla:NCTC11923_00404"/>
<proteinExistence type="predicted"/>
<keyword evidence="3" id="KW-1185">Reference proteome</keyword>
<evidence type="ECO:0000313" key="3">
    <source>
        <dbReference type="Proteomes" id="UP000276899"/>
    </source>
</evidence>
<evidence type="ECO:0000313" key="2">
    <source>
        <dbReference type="EMBL" id="VEG73792.1"/>
    </source>
</evidence>
<sequence>MEEWGLKQEALATAAPVMPELATYNTPEGRGAAAEYFAALFPYVYATGDLTEWKAMSEEGCKYCQAVIDQVETLHAKGGWVDPWEMTITDTTIYVQNEGYDYAAVEVTIDQPAGLQHNGDGTTKSYDAKPVTVLHLSMRWNGERWTVGGGNTK</sequence>
<reference evidence="2 3" key="1">
    <citation type="submission" date="2018-12" db="EMBL/GenBank/DDBJ databases">
        <authorList>
            <consortium name="Pathogen Informatics"/>
        </authorList>
    </citation>
    <scope>NUCLEOTIDE SEQUENCE [LARGE SCALE GENOMIC DNA]</scope>
    <source>
        <strain evidence="2 3">NCTC11923</strain>
    </source>
</reference>
<protein>
    <recommendedName>
        <fullName evidence="1">DUF6318 domain-containing protein</fullName>
    </recommendedName>
</protein>
<organism evidence="2 3">
    <name type="scientific">Actinomyces slackii</name>
    <dbReference type="NCBI Taxonomy" id="52774"/>
    <lineage>
        <taxon>Bacteria</taxon>
        <taxon>Bacillati</taxon>
        <taxon>Actinomycetota</taxon>
        <taxon>Actinomycetes</taxon>
        <taxon>Actinomycetales</taxon>
        <taxon>Actinomycetaceae</taxon>
        <taxon>Actinomyces</taxon>
    </lineage>
</organism>
<dbReference type="InterPro" id="IPR046281">
    <property type="entry name" value="DUF6318"/>
</dbReference>
<dbReference type="Proteomes" id="UP000276899">
    <property type="component" value="Chromosome"/>
</dbReference>
<dbReference type="AlphaFoldDB" id="A0A448KA55"/>
<dbReference type="EMBL" id="LR134363">
    <property type="protein sequence ID" value="VEG73792.1"/>
    <property type="molecule type" value="Genomic_DNA"/>
</dbReference>
<dbReference type="Pfam" id="PF19843">
    <property type="entry name" value="DUF6318"/>
    <property type="match status" value="1"/>
</dbReference>
<name>A0A448KA55_9ACTO</name>